<feature type="region of interest" description="Disordered" evidence="1">
    <location>
        <begin position="1"/>
        <end position="36"/>
    </location>
</feature>
<feature type="compositionally biased region" description="Polar residues" evidence="1">
    <location>
        <begin position="74"/>
        <end position="87"/>
    </location>
</feature>
<comment type="caution">
    <text evidence="2">The sequence shown here is derived from an EMBL/GenBank/DDBJ whole genome shotgun (WGS) entry which is preliminary data.</text>
</comment>
<feature type="compositionally biased region" description="Polar residues" evidence="1">
    <location>
        <begin position="103"/>
        <end position="119"/>
    </location>
</feature>
<feature type="compositionally biased region" description="Basic residues" evidence="1">
    <location>
        <begin position="93"/>
        <end position="102"/>
    </location>
</feature>
<sequence length="411" mass="47501">MSQSANQAQTSANSIVRNRAGKGSKQTPGSNSECLPTDKLRETCEKHYNQILPIMAEKVHQEKLQGIQTRLTYGESSHQNSQTQFSKLESCDRKKRPKRRRQSLVTTSRGTRSWRTASAFSRLKHERDKPTRRRSPVSATMFTRLGPRDKDVFTGMGEETDASTTMRPVGSSVHTGHASRKKVYSLIICTNRSAKNHSRRKKDARELIRSYVTCSSEHQHEIEEEWDATDYASRRPRTQDEEWELLATKEVHKRSCGNPSYQAKGRRANGSLHGKIQGREHACQRSTIMHEDIRIHARRMHPSQEADRRAWKLTNMTSVSRSIAEHRLNIREGCQPIRQKRRGQALKMNKAIQEEVTKLMEAEIMREVHYHDWLSNPIMVKKHDGSWRMCVDFTDLNKSCPKDCYPLLKIE</sequence>
<dbReference type="PANTHER" id="PTHR24559:SF444">
    <property type="entry name" value="REVERSE TRANSCRIPTASE DOMAIN-CONTAINING PROTEIN"/>
    <property type="match status" value="1"/>
</dbReference>
<dbReference type="EMBL" id="BQNB010021374">
    <property type="protein sequence ID" value="GJU05749.1"/>
    <property type="molecule type" value="Genomic_DNA"/>
</dbReference>
<dbReference type="SUPFAM" id="SSF56672">
    <property type="entry name" value="DNA/RNA polymerases"/>
    <property type="match status" value="1"/>
</dbReference>
<evidence type="ECO:0000313" key="3">
    <source>
        <dbReference type="Proteomes" id="UP001151760"/>
    </source>
</evidence>
<dbReference type="PANTHER" id="PTHR24559">
    <property type="entry name" value="TRANSPOSON TY3-I GAG-POL POLYPROTEIN"/>
    <property type="match status" value="1"/>
</dbReference>
<reference evidence="2" key="2">
    <citation type="submission" date="2022-01" db="EMBL/GenBank/DDBJ databases">
        <authorList>
            <person name="Yamashiro T."/>
            <person name="Shiraishi A."/>
            <person name="Satake H."/>
            <person name="Nakayama K."/>
        </authorList>
    </citation>
    <scope>NUCLEOTIDE SEQUENCE</scope>
</reference>
<dbReference type="Proteomes" id="UP001151760">
    <property type="component" value="Unassembled WGS sequence"/>
</dbReference>
<organism evidence="2 3">
    <name type="scientific">Tanacetum coccineum</name>
    <dbReference type="NCBI Taxonomy" id="301880"/>
    <lineage>
        <taxon>Eukaryota</taxon>
        <taxon>Viridiplantae</taxon>
        <taxon>Streptophyta</taxon>
        <taxon>Embryophyta</taxon>
        <taxon>Tracheophyta</taxon>
        <taxon>Spermatophyta</taxon>
        <taxon>Magnoliopsida</taxon>
        <taxon>eudicotyledons</taxon>
        <taxon>Gunneridae</taxon>
        <taxon>Pentapetalae</taxon>
        <taxon>asterids</taxon>
        <taxon>campanulids</taxon>
        <taxon>Asterales</taxon>
        <taxon>Asteraceae</taxon>
        <taxon>Asteroideae</taxon>
        <taxon>Anthemideae</taxon>
        <taxon>Anthemidinae</taxon>
        <taxon>Tanacetum</taxon>
    </lineage>
</organism>
<feature type="region of interest" description="Disordered" evidence="1">
    <location>
        <begin position="74"/>
        <end position="136"/>
    </location>
</feature>
<protein>
    <recommendedName>
        <fullName evidence="4">Reverse transcriptase domain-containing protein</fullName>
    </recommendedName>
</protein>
<reference evidence="2" key="1">
    <citation type="journal article" date="2022" name="Int. J. Mol. Sci.">
        <title>Draft Genome of Tanacetum Coccineum: Genomic Comparison of Closely Related Tanacetum-Family Plants.</title>
        <authorList>
            <person name="Yamashiro T."/>
            <person name="Shiraishi A."/>
            <person name="Nakayama K."/>
            <person name="Satake H."/>
        </authorList>
    </citation>
    <scope>NUCLEOTIDE SEQUENCE</scope>
</reference>
<accession>A0ABQ5IZZ7</accession>
<gene>
    <name evidence="2" type="ORF">Tco_1122179</name>
</gene>
<evidence type="ECO:0000256" key="1">
    <source>
        <dbReference type="SAM" id="MobiDB-lite"/>
    </source>
</evidence>
<proteinExistence type="predicted"/>
<name>A0ABQ5IZZ7_9ASTR</name>
<dbReference type="InterPro" id="IPR043502">
    <property type="entry name" value="DNA/RNA_pol_sf"/>
</dbReference>
<feature type="compositionally biased region" description="Polar residues" evidence="1">
    <location>
        <begin position="24"/>
        <end position="34"/>
    </location>
</feature>
<evidence type="ECO:0000313" key="2">
    <source>
        <dbReference type="EMBL" id="GJU05749.1"/>
    </source>
</evidence>
<evidence type="ECO:0008006" key="4">
    <source>
        <dbReference type="Google" id="ProtNLM"/>
    </source>
</evidence>
<keyword evidence="3" id="KW-1185">Reference proteome</keyword>
<feature type="region of interest" description="Disordered" evidence="1">
    <location>
        <begin position="254"/>
        <end position="280"/>
    </location>
</feature>
<dbReference type="Gene3D" id="3.10.10.10">
    <property type="entry name" value="HIV Type 1 Reverse Transcriptase, subunit A, domain 1"/>
    <property type="match status" value="1"/>
</dbReference>
<feature type="compositionally biased region" description="Polar residues" evidence="1">
    <location>
        <begin position="1"/>
        <end position="16"/>
    </location>
</feature>
<dbReference type="InterPro" id="IPR053134">
    <property type="entry name" value="RNA-dir_DNA_polymerase"/>
</dbReference>